<dbReference type="Proteomes" id="UP000077671">
    <property type="component" value="Unassembled WGS sequence"/>
</dbReference>
<evidence type="ECO:0000313" key="2">
    <source>
        <dbReference type="EMBL" id="CAD6896368.1"/>
    </source>
</evidence>
<protein>
    <recommendedName>
        <fullName evidence="6">Arrestin-like N-terminal domain-containing protein</fullName>
    </recommendedName>
</protein>
<dbReference type="EMBL" id="LWDD02001039">
    <property type="protein sequence ID" value="KAE8253245.1"/>
    <property type="molecule type" value="Genomic_DNA"/>
</dbReference>
<feature type="region of interest" description="Disordered" evidence="1">
    <location>
        <begin position="378"/>
        <end position="398"/>
    </location>
</feature>
<name>A0A177U3L7_9BASI</name>
<sequence length="421" mass="47374">MGGLKIAMHTDSSSIFIRPNEPDLPPEMLNVFITIATDSNPSSTINKLELSLTGVESLSFPMGYYEQNTTIEMVKDVPEAVGLSLKPNSMYTFTTSFPIDHKISGYQRCTYGRLFHRLVVKATCPGFLKNNVIKESKLLWLVPYPKDDSAFIYSYTAQGFSEGLGPTLLSLNSAHLTIGGYLRVMFEVPAPAPNVEIVKFQMSLLQRFTIRSRRKTLQDRSPEQRLVFLDVPGDELDKGQWVARLPNDHTARPTSRLMDQPGITVEHAFEARIQYRLKADDQKAGPLITYRMEFPVSLPACCFQFASLALPAYSKIDPCPVPEIPRETWEGACQNTSHSHCVCGESMEYLLSIEATLAAAHNAGVTFTDRRQLHREVRRKVEATSDSRTGTRRPDCKPDDFRWEHRASEEELCQLACGEQT</sequence>
<evidence type="ECO:0000313" key="5">
    <source>
        <dbReference type="Proteomes" id="UP000836402"/>
    </source>
</evidence>
<dbReference type="AlphaFoldDB" id="A0A177U3L7"/>
<gene>
    <name evidence="3" type="ORF">A4X03_0g5948</name>
    <name evidence="2" type="ORF">JKIAZH3_G4804</name>
</gene>
<evidence type="ECO:0000313" key="3">
    <source>
        <dbReference type="EMBL" id="KAE8253245.1"/>
    </source>
</evidence>
<reference evidence="3" key="2">
    <citation type="journal article" date="2019" name="IMA Fungus">
        <title>Genome sequencing and comparison of five Tilletia species to identify candidate genes for the detection of regulated species infecting wheat.</title>
        <authorList>
            <person name="Nguyen H.D.T."/>
            <person name="Sultana T."/>
            <person name="Kesanakurti P."/>
            <person name="Hambleton S."/>
        </authorList>
    </citation>
    <scope>NUCLEOTIDE SEQUENCE</scope>
    <source>
        <strain evidence="3">DAOMC 238032</strain>
    </source>
</reference>
<organism evidence="3 4">
    <name type="scientific">Tilletia caries</name>
    <name type="common">wheat bunt fungus</name>
    <dbReference type="NCBI Taxonomy" id="13290"/>
    <lineage>
        <taxon>Eukaryota</taxon>
        <taxon>Fungi</taxon>
        <taxon>Dikarya</taxon>
        <taxon>Basidiomycota</taxon>
        <taxon>Ustilaginomycotina</taxon>
        <taxon>Exobasidiomycetes</taxon>
        <taxon>Tilletiales</taxon>
        <taxon>Tilletiaceae</taxon>
        <taxon>Tilletia</taxon>
    </lineage>
</organism>
<dbReference type="EMBL" id="CAJHJG010000031">
    <property type="protein sequence ID" value="CAD6896368.1"/>
    <property type="molecule type" value="Genomic_DNA"/>
</dbReference>
<evidence type="ECO:0008006" key="6">
    <source>
        <dbReference type="Google" id="ProtNLM"/>
    </source>
</evidence>
<reference evidence="2" key="3">
    <citation type="submission" date="2020-10" db="EMBL/GenBank/DDBJ databases">
        <authorList>
            <person name="Sedaghatjoo S."/>
        </authorList>
    </citation>
    <scope>NUCLEOTIDE SEQUENCE</scope>
    <source>
        <strain evidence="2">AZH3</strain>
    </source>
</reference>
<evidence type="ECO:0000256" key="1">
    <source>
        <dbReference type="SAM" id="MobiDB-lite"/>
    </source>
</evidence>
<accession>A0A177U3L7</accession>
<proteinExistence type="predicted"/>
<reference evidence="3" key="1">
    <citation type="submission" date="2016-04" db="EMBL/GenBank/DDBJ databases">
        <authorList>
            <person name="Nguyen H.D."/>
            <person name="Kesanakurti P."/>
            <person name="Cullis J."/>
            <person name="Levesque C.A."/>
            <person name="Hambleton S."/>
        </authorList>
    </citation>
    <scope>NUCLEOTIDE SEQUENCE</scope>
    <source>
        <strain evidence="3">DAOMC 238032</strain>
    </source>
</reference>
<keyword evidence="5" id="KW-1185">Reference proteome</keyword>
<evidence type="ECO:0000313" key="4">
    <source>
        <dbReference type="Proteomes" id="UP000077671"/>
    </source>
</evidence>
<comment type="caution">
    <text evidence="3">The sequence shown here is derived from an EMBL/GenBank/DDBJ whole genome shotgun (WGS) entry which is preliminary data.</text>
</comment>
<dbReference type="Proteomes" id="UP000836402">
    <property type="component" value="Unassembled WGS sequence"/>
</dbReference>